<evidence type="ECO:0000313" key="3">
    <source>
        <dbReference type="Proteomes" id="UP000261660"/>
    </source>
</evidence>
<dbReference type="InParanoid" id="A0A3Q3GCE0"/>
<protein>
    <submittedName>
        <fullName evidence="2">Uncharacterized protein</fullName>
    </submittedName>
</protein>
<accession>A0A3Q3GCE0</accession>
<keyword evidence="3" id="KW-1185">Reference proteome</keyword>
<dbReference type="AlphaFoldDB" id="A0A3Q3GCE0"/>
<dbReference type="PANTHER" id="PTHR33768">
    <property type="entry name" value="MIP11318P"/>
    <property type="match status" value="1"/>
</dbReference>
<dbReference type="Pfam" id="PF13879">
    <property type="entry name" value="Hmw_CFAP97"/>
    <property type="match status" value="1"/>
</dbReference>
<dbReference type="Ensembl" id="ENSLBET00000029989.1">
    <property type="protein sequence ID" value="ENSLBEP00000028643.1"/>
    <property type="gene ID" value="ENSLBEG00000021705.1"/>
</dbReference>
<name>A0A3Q3GCE0_9LABR</name>
<organism evidence="2 3">
    <name type="scientific">Labrus bergylta</name>
    <name type="common">ballan wrasse</name>
    <dbReference type="NCBI Taxonomy" id="56723"/>
    <lineage>
        <taxon>Eukaryota</taxon>
        <taxon>Metazoa</taxon>
        <taxon>Chordata</taxon>
        <taxon>Craniata</taxon>
        <taxon>Vertebrata</taxon>
        <taxon>Euteleostomi</taxon>
        <taxon>Actinopterygii</taxon>
        <taxon>Neopterygii</taxon>
        <taxon>Teleostei</taxon>
        <taxon>Neoteleostei</taxon>
        <taxon>Acanthomorphata</taxon>
        <taxon>Eupercaria</taxon>
        <taxon>Labriformes</taxon>
        <taxon>Labridae</taxon>
        <taxon>Labrus</taxon>
    </lineage>
</organism>
<dbReference type="PANTHER" id="PTHR33768:SF7">
    <property type="entry name" value="CFAP97 DOMAIN CONTAINING 2"/>
    <property type="match status" value="1"/>
</dbReference>
<dbReference type="GeneTree" id="ENSGT00990000208727"/>
<dbReference type="STRING" id="56723.ENSLBEP00000028643"/>
<evidence type="ECO:0000313" key="2">
    <source>
        <dbReference type="Ensembl" id="ENSLBEP00000028643.1"/>
    </source>
</evidence>
<reference evidence="2" key="1">
    <citation type="submission" date="2025-08" db="UniProtKB">
        <authorList>
            <consortium name="Ensembl"/>
        </authorList>
    </citation>
    <scope>IDENTIFICATION</scope>
</reference>
<dbReference type="Proteomes" id="UP000261660">
    <property type="component" value="Unplaced"/>
</dbReference>
<reference evidence="2" key="2">
    <citation type="submission" date="2025-09" db="UniProtKB">
        <authorList>
            <consortium name="Ensembl"/>
        </authorList>
    </citation>
    <scope>IDENTIFICATION</scope>
</reference>
<dbReference type="InterPro" id="IPR038792">
    <property type="entry name" value="CFAP97D1/2"/>
</dbReference>
<sequence>MKVQRENDILLEKIFHIMKTSGGVDDRNYYKRKSLGKERKHQELLRITNENQKILVRLDHCKSNYNVKNLHKDWHKNVKRSLKIFQKDKISMFSAQ</sequence>
<evidence type="ECO:0000256" key="1">
    <source>
        <dbReference type="ARBA" id="ARBA00008315"/>
    </source>
</evidence>
<dbReference type="InterPro" id="IPR029488">
    <property type="entry name" value="Hmw/CFAP97"/>
</dbReference>
<proteinExistence type="inferred from homology"/>
<comment type="similarity">
    <text evidence="1">Belongs to the CFAP97 family.</text>
</comment>